<comment type="caution">
    <text evidence="1">The sequence shown here is derived from an EMBL/GenBank/DDBJ whole genome shotgun (WGS) entry which is preliminary data.</text>
</comment>
<dbReference type="EMBL" id="CM046392">
    <property type="protein sequence ID" value="KAI8557159.1"/>
    <property type="molecule type" value="Genomic_DNA"/>
</dbReference>
<name>A0ACC0NW15_RHOML</name>
<evidence type="ECO:0000313" key="2">
    <source>
        <dbReference type="Proteomes" id="UP001062846"/>
    </source>
</evidence>
<protein>
    <submittedName>
        <fullName evidence="1">Uncharacterized protein</fullName>
    </submittedName>
</protein>
<accession>A0ACC0NW15</accession>
<proteinExistence type="predicted"/>
<dbReference type="Proteomes" id="UP001062846">
    <property type="component" value="Chromosome 5"/>
</dbReference>
<reference evidence="1" key="1">
    <citation type="submission" date="2022-02" db="EMBL/GenBank/DDBJ databases">
        <title>Plant Genome Project.</title>
        <authorList>
            <person name="Zhang R.-G."/>
        </authorList>
    </citation>
    <scope>NUCLEOTIDE SEQUENCE</scope>
    <source>
        <strain evidence="1">AT1</strain>
    </source>
</reference>
<organism evidence="1 2">
    <name type="scientific">Rhododendron molle</name>
    <name type="common">Chinese azalea</name>
    <name type="synonym">Azalea mollis</name>
    <dbReference type="NCBI Taxonomy" id="49168"/>
    <lineage>
        <taxon>Eukaryota</taxon>
        <taxon>Viridiplantae</taxon>
        <taxon>Streptophyta</taxon>
        <taxon>Embryophyta</taxon>
        <taxon>Tracheophyta</taxon>
        <taxon>Spermatophyta</taxon>
        <taxon>Magnoliopsida</taxon>
        <taxon>eudicotyledons</taxon>
        <taxon>Gunneridae</taxon>
        <taxon>Pentapetalae</taxon>
        <taxon>asterids</taxon>
        <taxon>Ericales</taxon>
        <taxon>Ericaceae</taxon>
        <taxon>Ericoideae</taxon>
        <taxon>Rhodoreae</taxon>
        <taxon>Rhododendron</taxon>
    </lineage>
</organism>
<sequence>MSGTSGSSSLANSSMSIDERSFCVEFDQRAASRGIFLGNDPLKFAFPILLAQLGLVTFLSATFRLLLKPFRQPTFVADILGGIALGPSFLGHNEEFYQRIFPKESLIVLDVCGILGILFFTFLVGMRTDLTMIKKAGGLSLVIGITSFCLPMLMTRSLAVLLRSDVHMDRNFEFSLYALSYFQSMINFHSIYSILTELKLLNSELGRLALSSSMISTLCAWFFAVVVKTVNDARQGALSKSVVGTMSCRLFFVFFIMCFCRPMMFWMIKRTPEGKTLKEHYVCTLSLMVFTGILYCQVMGIETIMGVILLGMAVPGGPPLGSGLLDKLELFVSAVLLPTFIVSIGRKVDVYGITLSNFGKVELFILGAFLGKVVGAMVPSIYRKFPVVDAFLIGLLMSCQGFIDISFFSHALHHKYITKESFSIMVLMATLQAGIIKLLVRSLYDPSRKNVAYKRRTIQHSRRDTELRILACICHEDNVPAVINILEASNPTSVSPIGVYVLELVELVGQAMPLLINHQTNKTSHSNARSDRIVKAFSQYQIRNQEIVAVQCFTSIAPYATIHDDICSLAVEKITSLVIIPFQKFDSPALRVMQNKVLQMASCSVGILVDRAHGIRKAPKTMSDSWFALHVCVIFIGGPDDREALAYGTRMAEHPNINITVIRIYEIGHKEFDLIETQLDLNAVNDFRIIHADNSRAVYKDVGVSEGPETAEVLHSLSEGFDLMLVGRRRDEASSLLMGLSQWCEVRELGVIGDMLTSSDYKSEASVLVVQQQASVVDDVTAASSKQLSSRQYL</sequence>
<keyword evidence="2" id="KW-1185">Reference proteome</keyword>
<gene>
    <name evidence="1" type="ORF">RHMOL_Rhmol05G0314500</name>
</gene>
<evidence type="ECO:0000313" key="1">
    <source>
        <dbReference type="EMBL" id="KAI8557159.1"/>
    </source>
</evidence>